<evidence type="ECO:0008006" key="7">
    <source>
        <dbReference type="Google" id="ProtNLM"/>
    </source>
</evidence>
<reference evidence="5 6" key="1">
    <citation type="journal article" date="2024" name="Front Chem Biol">
        <title>Unveiling the potential of Daldinia eschscholtzii MFLUCC 19-0629 through bioactivity and bioinformatics studies for enhanced sustainable agriculture production.</title>
        <authorList>
            <person name="Brooks S."/>
            <person name="Weaver J.A."/>
            <person name="Klomchit A."/>
            <person name="Alharthi S.A."/>
            <person name="Onlamun T."/>
            <person name="Nurani R."/>
            <person name="Vong T.K."/>
            <person name="Alberti F."/>
            <person name="Greco C."/>
        </authorList>
    </citation>
    <scope>NUCLEOTIDE SEQUENCE [LARGE SCALE GENOMIC DNA]</scope>
    <source>
        <strain evidence="5">MFLUCC 19-0629</strain>
    </source>
</reference>
<gene>
    <name evidence="5" type="ORF">Daesc_006435</name>
</gene>
<feature type="compositionally biased region" description="Basic residues" evidence="4">
    <location>
        <begin position="191"/>
        <end position="208"/>
    </location>
</feature>
<sequence>MESTSTPRISAALLDSYIGHNVIIVGKVAQLRGDIAFIEADGQIQANLTRDCHLMVGNGAQIIGKVNPDLSVKVLNAVDLGPNVDFQICQNVVDVTHQHKTRNFADLNDTTASSVATTVTASSPSSETSRAITPPTNQFSQISIQETPQSSHTITQSSALHETQFSQQPPPVTQDTQYTHYTYEEASSSLRQHKTNRSSQSSRRRRKTPTSSLDKNDHELSALDPISLPVSTQAPVSASAPVTVPTTVPASAPVVAPVSAEPYYYMTSPFPAPPPVQRRGRLFRTRSGNLATAAEIRRRRELEQHAEELLEMILEGFGDEHSHTIIFDMDDTGRWRIVRQDQPEVEVYENA</sequence>
<dbReference type="GO" id="GO:0006310">
    <property type="term" value="P:DNA recombination"/>
    <property type="evidence" value="ECO:0007669"/>
    <property type="project" value="InterPro"/>
</dbReference>
<comment type="similarity">
    <text evidence="2">Belongs to the replication factor A protein 3 family.</text>
</comment>
<proteinExistence type="inferred from homology"/>
<evidence type="ECO:0000256" key="2">
    <source>
        <dbReference type="ARBA" id="ARBA00009761"/>
    </source>
</evidence>
<organism evidence="5 6">
    <name type="scientific">Daldinia eschscholtzii</name>
    <dbReference type="NCBI Taxonomy" id="292717"/>
    <lineage>
        <taxon>Eukaryota</taxon>
        <taxon>Fungi</taxon>
        <taxon>Dikarya</taxon>
        <taxon>Ascomycota</taxon>
        <taxon>Pezizomycotina</taxon>
        <taxon>Sordariomycetes</taxon>
        <taxon>Xylariomycetidae</taxon>
        <taxon>Xylariales</taxon>
        <taxon>Hypoxylaceae</taxon>
        <taxon>Daldinia</taxon>
    </lineage>
</organism>
<evidence type="ECO:0000313" key="5">
    <source>
        <dbReference type="EMBL" id="KAK6951910.1"/>
    </source>
</evidence>
<dbReference type="CDD" id="cd04479">
    <property type="entry name" value="RPA3"/>
    <property type="match status" value="1"/>
</dbReference>
<dbReference type="InterPro" id="IPR013970">
    <property type="entry name" value="Rfa2"/>
</dbReference>
<dbReference type="GO" id="GO:0006281">
    <property type="term" value="P:DNA repair"/>
    <property type="evidence" value="ECO:0007669"/>
    <property type="project" value="InterPro"/>
</dbReference>
<dbReference type="GO" id="GO:0031981">
    <property type="term" value="C:nuclear lumen"/>
    <property type="evidence" value="ECO:0007669"/>
    <property type="project" value="UniProtKB-ARBA"/>
</dbReference>
<evidence type="ECO:0000256" key="4">
    <source>
        <dbReference type="SAM" id="MobiDB-lite"/>
    </source>
</evidence>
<evidence type="ECO:0000256" key="3">
    <source>
        <dbReference type="ARBA" id="ARBA00023242"/>
    </source>
</evidence>
<comment type="subcellular location">
    <subcellularLocation>
        <location evidence="1">Nucleus</location>
    </subcellularLocation>
</comment>
<dbReference type="GO" id="GO:0003677">
    <property type="term" value="F:DNA binding"/>
    <property type="evidence" value="ECO:0007669"/>
    <property type="project" value="InterPro"/>
</dbReference>
<keyword evidence="6" id="KW-1185">Reference proteome</keyword>
<dbReference type="SUPFAM" id="SSF50249">
    <property type="entry name" value="Nucleic acid-binding proteins"/>
    <property type="match status" value="1"/>
</dbReference>
<dbReference type="GO" id="GO:0006260">
    <property type="term" value="P:DNA replication"/>
    <property type="evidence" value="ECO:0007669"/>
    <property type="project" value="InterPro"/>
</dbReference>
<dbReference type="EMBL" id="JBANMG010000006">
    <property type="protein sequence ID" value="KAK6951910.1"/>
    <property type="molecule type" value="Genomic_DNA"/>
</dbReference>
<dbReference type="Proteomes" id="UP001369815">
    <property type="component" value="Unassembled WGS sequence"/>
</dbReference>
<feature type="region of interest" description="Disordered" evidence="4">
    <location>
        <begin position="144"/>
        <end position="220"/>
    </location>
</feature>
<evidence type="ECO:0000313" key="6">
    <source>
        <dbReference type="Proteomes" id="UP001369815"/>
    </source>
</evidence>
<feature type="compositionally biased region" description="Polar residues" evidence="4">
    <location>
        <begin position="144"/>
        <end position="190"/>
    </location>
</feature>
<comment type="caution">
    <text evidence="5">The sequence shown here is derived from an EMBL/GenBank/DDBJ whole genome shotgun (WGS) entry which is preliminary data.</text>
</comment>
<name>A0AAX6MGY2_9PEZI</name>
<evidence type="ECO:0000256" key="1">
    <source>
        <dbReference type="ARBA" id="ARBA00004123"/>
    </source>
</evidence>
<dbReference type="Pfam" id="PF08661">
    <property type="entry name" value="Rep_fac-A_3"/>
    <property type="match status" value="1"/>
</dbReference>
<protein>
    <recommendedName>
        <fullName evidence="7">Replication factor A protein 3</fullName>
    </recommendedName>
</protein>
<dbReference type="InterPro" id="IPR012340">
    <property type="entry name" value="NA-bd_OB-fold"/>
</dbReference>
<keyword evidence="3" id="KW-0539">Nucleus</keyword>
<dbReference type="AlphaFoldDB" id="A0AAX6MGY2"/>
<dbReference type="Gene3D" id="2.40.50.140">
    <property type="entry name" value="Nucleic acid-binding proteins"/>
    <property type="match status" value="1"/>
</dbReference>
<accession>A0AAX6MGY2</accession>